<dbReference type="SMART" id="SM00146">
    <property type="entry name" value="PI3Kc"/>
    <property type="match status" value="1"/>
</dbReference>
<dbReference type="SUPFAM" id="SSF56112">
    <property type="entry name" value="Protein kinase-like (PK-like)"/>
    <property type="match status" value="1"/>
</dbReference>
<dbReference type="CDD" id="cd05171">
    <property type="entry name" value="PIKKc_ATM"/>
    <property type="match status" value="1"/>
</dbReference>
<evidence type="ECO:0000256" key="13">
    <source>
        <dbReference type="ARBA" id="ARBA00022840"/>
    </source>
</evidence>
<dbReference type="InterPro" id="IPR014009">
    <property type="entry name" value="PIK_FAT"/>
</dbReference>
<dbReference type="Pfam" id="PF02259">
    <property type="entry name" value="FAT"/>
    <property type="match status" value="1"/>
</dbReference>
<keyword evidence="26" id="KW-1185">Reference proteome</keyword>
<dbReference type="InterPro" id="IPR036940">
    <property type="entry name" value="PI3/4_kinase_cat_sf"/>
</dbReference>
<keyword evidence="10 20" id="KW-0547">Nucleotide-binding</keyword>
<dbReference type="Gene3D" id="1.10.1070.11">
    <property type="entry name" value="Phosphatidylinositol 3-/4-kinase, catalytic domain"/>
    <property type="match status" value="1"/>
</dbReference>
<evidence type="ECO:0000256" key="2">
    <source>
        <dbReference type="ARBA" id="ARBA00004574"/>
    </source>
</evidence>
<dbReference type="Proteomes" id="UP000829685">
    <property type="component" value="Unassembled WGS sequence"/>
</dbReference>
<feature type="domain" description="FATC" evidence="24">
    <location>
        <begin position="2882"/>
        <end position="2914"/>
    </location>
</feature>
<dbReference type="GO" id="GO:0006325">
    <property type="term" value="P:chromatin organization"/>
    <property type="evidence" value="ECO:0007669"/>
    <property type="project" value="UniProtKB-KW"/>
</dbReference>
<dbReference type="PROSITE" id="PS00916">
    <property type="entry name" value="PI3_4_KINASE_2"/>
    <property type="match status" value="1"/>
</dbReference>
<dbReference type="InterPro" id="IPR038980">
    <property type="entry name" value="ATM_plant"/>
</dbReference>
<keyword evidence="14 20" id="KW-0156">Chromatin regulator</keyword>
<keyword evidence="8 20" id="KW-0723">Serine/threonine-protein kinase</keyword>
<evidence type="ECO:0000256" key="20">
    <source>
        <dbReference type="RuleBase" id="RU365027"/>
    </source>
</evidence>
<feature type="region of interest" description="Disordered" evidence="21">
    <location>
        <begin position="2840"/>
        <end position="2865"/>
    </location>
</feature>
<dbReference type="PROSITE" id="PS50290">
    <property type="entry name" value="PI3_4_KINASE_3"/>
    <property type="match status" value="1"/>
</dbReference>
<evidence type="ECO:0000256" key="14">
    <source>
        <dbReference type="ARBA" id="ARBA00022853"/>
    </source>
</evidence>
<evidence type="ECO:0000259" key="23">
    <source>
        <dbReference type="PROSITE" id="PS51189"/>
    </source>
</evidence>
<accession>A0A9Q0AM56</accession>
<dbReference type="Pfam" id="PF00454">
    <property type="entry name" value="PI3_PI4_kinase"/>
    <property type="match status" value="1"/>
</dbReference>
<dbReference type="Pfam" id="PF11640">
    <property type="entry name" value="TAN"/>
    <property type="match status" value="1"/>
</dbReference>
<organism evidence="25 26">
    <name type="scientific">Neoarthrinium moseri</name>
    <dbReference type="NCBI Taxonomy" id="1658444"/>
    <lineage>
        <taxon>Eukaryota</taxon>
        <taxon>Fungi</taxon>
        <taxon>Dikarya</taxon>
        <taxon>Ascomycota</taxon>
        <taxon>Pezizomycotina</taxon>
        <taxon>Sordariomycetes</taxon>
        <taxon>Xylariomycetidae</taxon>
        <taxon>Amphisphaeriales</taxon>
        <taxon>Apiosporaceae</taxon>
        <taxon>Neoarthrinium</taxon>
    </lineage>
</organism>
<dbReference type="GO" id="GO:0006281">
    <property type="term" value="P:DNA repair"/>
    <property type="evidence" value="ECO:0007669"/>
    <property type="project" value="InterPro"/>
</dbReference>
<evidence type="ECO:0000256" key="10">
    <source>
        <dbReference type="ARBA" id="ARBA00022741"/>
    </source>
</evidence>
<evidence type="ECO:0000256" key="9">
    <source>
        <dbReference type="ARBA" id="ARBA00022679"/>
    </source>
</evidence>
<keyword evidence="7 20" id="KW-0158">Chromosome</keyword>
<comment type="catalytic activity">
    <reaction evidence="18 20">
        <text>L-threonyl-[protein] + ATP = O-phospho-L-threonyl-[protein] + ADP + H(+)</text>
        <dbReference type="Rhea" id="RHEA:46608"/>
        <dbReference type="Rhea" id="RHEA-COMP:11060"/>
        <dbReference type="Rhea" id="RHEA-COMP:11605"/>
        <dbReference type="ChEBI" id="CHEBI:15378"/>
        <dbReference type="ChEBI" id="CHEBI:30013"/>
        <dbReference type="ChEBI" id="CHEBI:30616"/>
        <dbReference type="ChEBI" id="CHEBI:61977"/>
        <dbReference type="ChEBI" id="CHEBI:456216"/>
        <dbReference type="EC" id="2.7.11.1"/>
    </reaction>
</comment>
<dbReference type="GO" id="GO:0035556">
    <property type="term" value="P:intracellular signal transduction"/>
    <property type="evidence" value="ECO:0007669"/>
    <property type="project" value="UniProtKB-ARBA"/>
</dbReference>
<evidence type="ECO:0000259" key="24">
    <source>
        <dbReference type="PROSITE" id="PS51190"/>
    </source>
</evidence>
<keyword evidence="16 20" id="KW-0539">Nucleus</keyword>
<comment type="similarity">
    <text evidence="3 20">Belongs to the PI3/PI4-kinase family. ATM subfamily.</text>
</comment>
<comment type="catalytic activity">
    <reaction evidence="19">
        <text>L-seryl-[protein] + ATP = O-phospho-L-seryl-[protein] + ADP + H(+)</text>
        <dbReference type="Rhea" id="RHEA:17989"/>
        <dbReference type="Rhea" id="RHEA-COMP:9863"/>
        <dbReference type="Rhea" id="RHEA-COMP:11604"/>
        <dbReference type="ChEBI" id="CHEBI:15378"/>
        <dbReference type="ChEBI" id="CHEBI:29999"/>
        <dbReference type="ChEBI" id="CHEBI:30616"/>
        <dbReference type="ChEBI" id="CHEBI:83421"/>
        <dbReference type="ChEBI" id="CHEBI:456216"/>
        <dbReference type="EC" id="2.7.11.1"/>
    </reaction>
</comment>
<dbReference type="PROSITE" id="PS51189">
    <property type="entry name" value="FAT"/>
    <property type="match status" value="1"/>
</dbReference>
<keyword evidence="9 20" id="KW-0808">Transferase</keyword>
<dbReference type="FunFam" id="3.30.1010.10:FF:000019">
    <property type="entry name" value="Serine/threonine-protein kinase Tel1"/>
    <property type="match status" value="1"/>
</dbReference>
<comment type="caution">
    <text evidence="25">The sequence shown here is derived from an EMBL/GenBank/DDBJ whole genome shotgun (WGS) entry which is preliminary data.</text>
</comment>
<evidence type="ECO:0000256" key="15">
    <source>
        <dbReference type="ARBA" id="ARBA00022895"/>
    </source>
</evidence>
<evidence type="ECO:0000313" key="25">
    <source>
        <dbReference type="EMBL" id="KAI1860219.1"/>
    </source>
</evidence>
<feature type="region of interest" description="Disordered" evidence="21">
    <location>
        <begin position="431"/>
        <end position="453"/>
    </location>
</feature>
<dbReference type="PANTHER" id="PTHR37079">
    <property type="entry name" value="SERINE/THREONINE-PROTEIN KINASE ATM"/>
    <property type="match status" value="1"/>
</dbReference>
<dbReference type="PROSITE" id="PS00915">
    <property type="entry name" value="PI3_4_KINASE_1"/>
    <property type="match status" value="1"/>
</dbReference>
<evidence type="ECO:0000256" key="16">
    <source>
        <dbReference type="ARBA" id="ARBA00023242"/>
    </source>
</evidence>
<keyword evidence="11 20" id="KW-0227">DNA damage</keyword>
<evidence type="ECO:0000256" key="8">
    <source>
        <dbReference type="ARBA" id="ARBA00022527"/>
    </source>
</evidence>
<evidence type="ECO:0000256" key="4">
    <source>
        <dbReference type="ARBA" id="ARBA00011370"/>
    </source>
</evidence>
<keyword evidence="15 20" id="KW-0779">Telomere</keyword>
<feature type="region of interest" description="Disordered" evidence="21">
    <location>
        <begin position="185"/>
        <end position="204"/>
    </location>
</feature>
<dbReference type="SMART" id="SM01342">
    <property type="entry name" value="TAN"/>
    <property type="match status" value="1"/>
</dbReference>
<evidence type="ECO:0000256" key="11">
    <source>
        <dbReference type="ARBA" id="ARBA00022763"/>
    </source>
</evidence>
<dbReference type="InterPro" id="IPR003152">
    <property type="entry name" value="FATC_dom"/>
</dbReference>
<evidence type="ECO:0000256" key="7">
    <source>
        <dbReference type="ARBA" id="ARBA00022454"/>
    </source>
</evidence>
<dbReference type="InterPro" id="IPR003151">
    <property type="entry name" value="PIK-rel_kinase_FAT"/>
</dbReference>
<dbReference type="InterPro" id="IPR044107">
    <property type="entry name" value="PIKKc_ATM"/>
</dbReference>
<evidence type="ECO:0000256" key="19">
    <source>
        <dbReference type="ARBA" id="ARBA00048679"/>
    </source>
</evidence>
<dbReference type="PROSITE" id="PS51190">
    <property type="entry name" value="FATC"/>
    <property type="match status" value="1"/>
</dbReference>
<dbReference type="EMBL" id="JAFIMR010000032">
    <property type="protein sequence ID" value="KAI1860219.1"/>
    <property type="molecule type" value="Genomic_DNA"/>
</dbReference>
<keyword evidence="13 20" id="KW-0067">ATP-binding</keyword>
<evidence type="ECO:0000259" key="22">
    <source>
        <dbReference type="PROSITE" id="PS50290"/>
    </source>
</evidence>
<dbReference type="GO" id="GO:0005524">
    <property type="term" value="F:ATP binding"/>
    <property type="evidence" value="ECO:0007669"/>
    <property type="project" value="UniProtKB-KW"/>
</dbReference>
<dbReference type="EC" id="2.7.11.1" evidence="5 20"/>
<comment type="subunit">
    <text evidence="4">Associates with DNA double-strand breaks.</text>
</comment>
<feature type="domain" description="PI3K/PI4K catalytic" evidence="22">
    <location>
        <begin position="2553"/>
        <end position="2867"/>
    </location>
</feature>
<feature type="region of interest" description="Disordered" evidence="21">
    <location>
        <begin position="858"/>
        <end position="889"/>
    </location>
</feature>
<keyword evidence="12 20" id="KW-0418">Kinase</keyword>
<evidence type="ECO:0000256" key="12">
    <source>
        <dbReference type="ARBA" id="ARBA00022777"/>
    </source>
</evidence>
<evidence type="ECO:0000313" key="26">
    <source>
        <dbReference type="Proteomes" id="UP000829685"/>
    </source>
</evidence>
<evidence type="ECO:0000256" key="3">
    <source>
        <dbReference type="ARBA" id="ARBA00010769"/>
    </source>
</evidence>
<sequence length="2914" mass="325523">MPPASSSQRPRQVTLRHATENIESAGSAERLAALDDLRFLFSKEGRSTESPKLTDGDYHRTFDALFRCAISERATYYSGKKGSSTASASRLAKCAEALRVVVEHGASRLKRKTIFALVDHIIQTLPASGDGYVQPLLTDYIKTLVALFSYPANTEVVSTKGAYTWLDCVDFIIQLMEWQLESGAVDSNPSRDSPAPGTAQTSSSLAVSTLRSTANSSAPRGSIRVQKNILNHLLECMYLLVSAANAPVLQRSKNITTVVLQCIRLRSLGLSSVLQLGFSILNLVLGTTHTEDTSQTSSLVGELLPLIRQWWQAKTTSQDNALLNSIQIEVLKVLVNIHLNVEHIIKLGDTHITAEIEDFCDMLWKEYSSRDPRAQLQQDDLSYSAIPQHAYALKTNIFSLRTYNLDAERRWAVVHILALFEGILWRQSKSKPAPSIEHDEQPRKRRRTAGMSSRLPQKLHMTSDNVQLTALQVIPFFVTNNQLPSEDISDLLSSLSSLVSHKNTKLAVWAMIAAASITTVGGCKDQKHSPMWKQMWYIAARNLSLASNCRAASILLVAIVNKDILPYRQVSDDINNIVTAADVSGPAVVSDASVALMTRLLQLRNQKLPNASHATCSHVVRWLFLRWDPADPTFISMHSTHVTAFDIINLLRAAYGLSALILSALPQHFGGPIGETWSALQERMDTMRYLLLLQDPAPLSNIYHEQATIAQSTAQEGDASDSQATRKLVAELLHPKTEELQALADSWISRGDGSSQISVDKFRSLFNCILVISFNLVFLGDVNSRQSQELDDMATKLLGSAIHAAWSSSSTHHFSETLLQSVRPYLPQISTEHLSTLYKDYSPVLALFSELSESLRERNSQVSSGNGSDAMDLDEDFDSQDNRSNTGGKALELSRRERSILDAESFYVDTTQRLHLLNALHQDPGQIGLVPAVFVEDLLALSDEELLSCRLLNKELLAGDLVTDSEDAAKMIERFGEIIGTDMFSSCEVAFNTCLDIVEGFMDIWTDERTELSSDVGMLYEFFVRKALPSNLLSPKTETALARLLLRLTEINEKFPESLGLPTTIGTIFGMLQGSSIAVKFFIGKHLSRIFHRFVLKTHDQYCSDIIDYLPHDPEVPEGIALRLYVLSELAQHWRTLLRRCVYAIFETPGNIRYCAKHASYCLSAIARTLGLENAQKLFDLFAPQLLYTWLNNDDIENIPFEIFGFSTLEELLENAQTEAVALMVMRGQEVQLTSLAESLKTSPAILVQRCFPKALAYSIAFDISMPKVDNPSGESRIRKMMGRQLFIDNVYISFADIIAIFFTIIDQENPVENHWAKENEFVKAADSMAEIKKLASSDIELAPNQQPHFRAKYLTREIALLCSRTEYELKDLWTPALVVSVARRLFNMIHPALGPLHTCSVIRKVRVLVCLAGRHACESYPLEMLLHSIRPHLTDLESADDALGITQYLLSHGSTELARSPSFLAGYALSTLASLRVFLESSQASTTQESQFKATMSKAQRFHQWFSRYLEEYQSPLLRGEQQLAAFKAITQSAAHVRSSGNSERGSHESTLLLEILRDDNSDAQLLNEPSRQLALQILAKDFKIPASFRQDAINSDKEAKDLATAVWKSAHAQPDDEHYERYRVWAGRVIGRGFAASGTIDPDLLRESKLKEYLRNSTKESSSERGLLVLLQALAVGPDGFTAGLAEAALRCIVSEAADREDNMLLAACQGVLSEQLLVTSNWNVYKTPPADEQPVQRILESMALSPEAFEEDIWVQRLAIYLAQTVEKDIVLGALPQLLKHVRGFAVDAFPFIVHLVLLAERDRQQSAKRQLSAALKEWLKNIKPEAKDHLSLLVNALLYLRTQKLPGEKSIADRSMWLDVDLSAFASAASRCGMHKTALLLVESAASEGNRTSRRSSAVRAQESTDVLLDIFENIDDPDAYYGLQDNTSLANVLARLEYEKDGVKGLAFRGAQFNSHIRRKDTSVHSDEQYLVGTLSGIGLSGLSHSLLQNQHSHDNPSTSVDSTFTNARRLEIWNLPVPNLTKDPAPTLYKVYQGCHQATKVEAAQNSIYRGLNRTVQNLVDPDSNTASIRSNLCTLAALAELDDVLNLTSYTDVSQLLSTRETTLSTLGKALQSFPKSSLSLPESKLIEARSLLLSSNIYRFHQSHQESLNIATALHDLIEPSLDLGLTIDAAAKLEVANALWDHNEMIPSIRMLQSIDEESDLRRQDIAVRRSDLLAKVAYQISVARLEKPESIQKNYLQPALKELKGKMDGPDAGQVYHQFAMFCDEQLQNPDSLEDLVRLQHLRQGKSDEVTQLAHLIRNTKESQTKGRYQNHLAKAKQWLDLDEQELRRVEQSRSEFVRLSLENYLLSLTASDEHNNDALRFTALWLERSGEDSTNEAVKRYIEKVPTRKFALLMNQLTSRLLDRGQLFQKLLFDLVHRICVDHPYHGMYQVWSGTKSRTNNKDDIAVLRQKATEKVAKKLAQNEAVSAIWRAIDKTNKAYHMLAVERDSSKYKAGHKMPIKDSSAGGGLIASLSQYKIPPPTMQIELSPDRDYSKIPHVIKLEPSMSIASGVSAPKIITLVGSNGQRFKQLVKGGSDDLRQDAIMEQVFSAVSSVLQHHRSTQQRNLGIRTYKVLPLTASSGLIEFVPNTIPLHEYLMPAHERYHPKDLKGSSCRKEISQVQNKSIETRLQTYKSVTSRFQPVMRYFFMEYFLDPDEWFAKRTAYTRTTAAISILGHVLGLGDRHGHNILLDSVTGEVVHIDLGVAFETGRVLPVPELVPFRLTRDIVDGMGVTKTEGVFRRCCEFTLDALREETYSIMTILDVLRYDPLYSWSISPVRMAKLQDVRRDGEADDAAPAESAFDPKRKAGGLVNEPSEADRALEVVRKKLSKTLSVTATVNDLINQAVDERNLAVLYSGWAAYA</sequence>
<protein>
    <recommendedName>
        <fullName evidence="6 20">Serine/threonine-protein kinase Tel1</fullName>
        <ecNumber evidence="5 20">2.7.11.1</ecNumber>
    </recommendedName>
</protein>
<evidence type="ECO:0000256" key="17">
    <source>
        <dbReference type="ARBA" id="ARBA00025079"/>
    </source>
</evidence>
<comment type="function">
    <text evidence="17 20">Serine/threonine protein kinase which activates checkpoint signaling upon genotoxic stresses such as ionizing radiation (IR), ultraviolet light (UV), or DNA replication stalling, thereby acting as a DNA damage sensor. Recognizes the substrate consensus sequence [ST]-Q. Phosphorylates histone H2A to form H2AS128ph (gamma-H2A) at sites of DNA damage, involved in the regulation of DNA damage response mechanism. Required for the control of telomere length and genome stability.</text>
</comment>
<evidence type="ECO:0000256" key="18">
    <source>
        <dbReference type="ARBA" id="ARBA00047899"/>
    </source>
</evidence>
<dbReference type="GO" id="GO:0000781">
    <property type="term" value="C:chromosome, telomeric region"/>
    <property type="evidence" value="ECO:0007669"/>
    <property type="project" value="UniProtKB-SubCell"/>
</dbReference>
<reference evidence="25" key="1">
    <citation type="submission" date="2021-03" db="EMBL/GenBank/DDBJ databases">
        <title>Revisited historic fungal species revealed as producer of novel bioactive compounds through whole genome sequencing and comparative genomics.</title>
        <authorList>
            <person name="Vignolle G.A."/>
            <person name="Hochenegger N."/>
            <person name="Mach R.L."/>
            <person name="Mach-Aigner A.R."/>
            <person name="Javad Rahimi M."/>
            <person name="Salim K.A."/>
            <person name="Chan C.M."/>
            <person name="Lim L.B.L."/>
            <person name="Cai F."/>
            <person name="Druzhinina I.S."/>
            <person name="U'Ren J.M."/>
            <person name="Derntl C."/>
        </authorList>
    </citation>
    <scope>NUCLEOTIDE SEQUENCE</scope>
    <source>
        <strain evidence="25">TUCIM 5799</strain>
    </source>
</reference>
<dbReference type="PANTHER" id="PTHR37079:SF4">
    <property type="entry name" value="SERINE_THREONINE-PROTEIN KINASE ATM"/>
    <property type="match status" value="1"/>
</dbReference>
<gene>
    <name evidence="25" type="ORF">JX265_010143</name>
</gene>
<evidence type="ECO:0000256" key="21">
    <source>
        <dbReference type="SAM" id="MobiDB-lite"/>
    </source>
</evidence>
<proteinExistence type="inferred from homology"/>
<dbReference type="GO" id="GO:0005634">
    <property type="term" value="C:nucleus"/>
    <property type="evidence" value="ECO:0007669"/>
    <property type="project" value="UniProtKB-SubCell"/>
</dbReference>
<evidence type="ECO:0000256" key="6">
    <source>
        <dbReference type="ARBA" id="ARBA00014619"/>
    </source>
</evidence>
<evidence type="ECO:0000256" key="5">
    <source>
        <dbReference type="ARBA" id="ARBA00012513"/>
    </source>
</evidence>
<name>A0A9Q0AM56_9PEZI</name>
<dbReference type="InterPro" id="IPR011009">
    <property type="entry name" value="Kinase-like_dom_sf"/>
</dbReference>
<feature type="domain" description="FAT" evidence="23">
    <location>
        <begin position="1868"/>
        <end position="2448"/>
    </location>
</feature>
<dbReference type="InterPro" id="IPR021668">
    <property type="entry name" value="TAN"/>
</dbReference>
<comment type="subcellular location">
    <subcellularLocation>
        <location evidence="2 20">Chromosome</location>
        <location evidence="2 20">Telomere</location>
    </subcellularLocation>
    <subcellularLocation>
        <location evidence="1 20">Nucleus</location>
    </subcellularLocation>
</comment>
<dbReference type="GO" id="GO:0004674">
    <property type="term" value="F:protein serine/threonine kinase activity"/>
    <property type="evidence" value="ECO:0007669"/>
    <property type="project" value="UniProtKB-KW"/>
</dbReference>
<dbReference type="InterPro" id="IPR018936">
    <property type="entry name" value="PI3/4_kinase_CS"/>
</dbReference>
<evidence type="ECO:0000256" key="1">
    <source>
        <dbReference type="ARBA" id="ARBA00004123"/>
    </source>
</evidence>
<dbReference type="SMART" id="SM01343">
    <property type="entry name" value="FATC"/>
    <property type="match status" value="1"/>
</dbReference>
<dbReference type="Gene3D" id="3.30.1010.10">
    <property type="entry name" value="Phosphatidylinositol 3-kinase Catalytic Subunit, Chain A, domain 4"/>
    <property type="match status" value="1"/>
</dbReference>
<dbReference type="Pfam" id="PF02260">
    <property type="entry name" value="FATC"/>
    <property type="match status" value="1"/>
</dbReference>
<dbReference type="InterPro" id="IPR000403">
    <property type="entry name" value="PI3/4_kinase_cat_dom"/>
</dbReference>